<evidence type="ECO:0008006" key="4">
    <source>
        <dbReference type="Google" id="ProtNLM"/>
    </source>
</evidence>
<keyword evidence="3" id="KW-1185">Reference proteome</keyword>
<gene>
    <name evidence="2" type="ORF">FGO68_gene6805</name>
</gene>
<evidence type="ECO:0000313" key="3">
    <source>
        <dbReference type="Proteomes" id="UP000785679"/>
    </source>
</evidence>
<reference evidence="2" key="1">
    <citation type="submission" date="2019-06" db="EMBL/GenBank/DDBJ databases">
        <authorList>
            <person name="Zheng W."/>
        </authorList>
    </citation>
    <scope>NUCLEOTIDE SEQUENCE</scope>
    <source>
        <strain evidence="2">QDHG01</strain>
    </source>
</reference>
<proteinExistence type="predicted"/>
<dbReference type="AlphaFoldDB" id="A0A8J8NL00"/>
<protein>
    <recommendedName>
        <fullName evidence="4">Transmembrane protein</fullName>
    </recommendedName>
</protein>
<keyword evidence="1" id="KW-0812">Transmembrane</keyword>
<evidence type="ECO:0000256" key="1">
    <source>
        <dbReference type="SAM" id="Phobius"/>
    </source>
</evidence>
<evidence type="ECO:0000313" key="2">
    <source>
        <dbReference type="EMBL" id="TNV76545.1"/>
    </source>
</evidence>
<keyword evidence="1" id="KW-1133">Transmembrane helix</keyword>
<organism evidence="2 3">
    <name type="scientific">Halteria grandinella</name>
    <dbReference type="NCBI Taxonomy" id="5974"/>
    <lineage>
        <taxon>Eukaryota</taxon>
        <taxon>Sar</taxon>
        <taxon>Alveolata</taxon>
        <taxon>Ciliophora</taxon>
        <taxon>Intramacronucleata</taxon>
        <taxon>Spirotrichea</taxon>
        <taxon>Stichotrichia</taxon>
        <taxon>Sporadotrichida</taxon>
        <taxon>Halteriidae</taxon>
        <taxon>Halteria</taxon>
    </lineage>
</organism>
<keyword evidence="1" id="KW-0472">Membrane</keyword>
<feature type="transmembrane region" description="Helical" evidence="1">
    <location>
        <begin position="7"/>
        <end position="30"/>
    </location>
</feature>
<accession>A0A8J8NL00</accession>
<sequence>MFYACQFIGLLLINILFHNLSCCYLIKWLAVYELILNWKLSSIFLKGKVHDCHQVKFQDEVRIWRIFKNSFLIYLYQFSLILLEKVDIVKRNEIIIAFEVDIHLKNLKALRLYILLLNVSLYLQRILVNQVLTLSIYQAFPSSFQFPLIFRRIYTQLSISLC</sequence>
<comment type="caution">
    <text evidence="2">The sequence shown here is derived from an EMBL/GenBank/DDBJ whole genome shotgun (WGS) entry which is preliminary data.</text>
</comment>
<dbReference type="Proteomes" id="UP000785679">
    <property type="component" value="Unassembled WGS sequence"/>
</dbReference>
<name>A0A8J8NL00_HALGN</name>
<dbReference type="EMBL" id="RRYP01013385">
    <property type="protein sequence ID" value="TNV76545.1"/>
    <property type="molecule type" value="Genomic_DNA"/>
</dbReference>